<organism evidence="2 3">
    <name type="scientific">Debaryomyces hansenii (strain ATCC 36239 / CBS 767 / BCRC 21394 / JCM 1990 / NBRC 0083 / IGC 2968)</name>
    <name type="common">Yeast</name>
    <name type="synonym">Torulaspora hansenii</name>
    <dbReference type="NCBI Taxonomy" id="284592"/>
    <lineage>
        <taxon>Eukaryota</taxon>
        <taxon>Fungi</taxon>
        <taxon>Dikarya</taxon>
        <taxon>Ascomycota</taxon>
        <taxon>Saccharomycotina</taxon>
        <taxon>Pichiomycetes</taxon>
        <taxon>Debaryomycetaceae</taxon>
        <taxon>Debaryomyces</taxon>
    </lineage>
</organism>
<dbReference type="GeneID" id="8998754"/>
<dbReference type="KEGG" id="dha:DEHA2E14652g"/>
<dbReference type="AlphaFoldDB" id="B5RU16"/>
<accession>B5RU16</accession>
<dbReference type="EMBL" id="CR382137">
    <property type="protein sequence ID" value="CAR65828.1"/>
    <property type="molecule type" value="Genomic_DNA"/>
</dbReference>
<dbReference type="HOGENOM" id="CLU_2558247_0_0_1"/>
<evidence type="ECO:0000313" key="2">
    <source>
        <dbReference type="EMBL" id="CAR65828.1"/>
    </source>
</evidence>
<dbReference type="RefSeq" id="XP_002770485.1">
    <property type="nucleotide sequence ID" value="XM_002770439.1"/>
</dbReference>
<gene>
    <name evidence="2" type="ordered locus">DEHA2E14652g</name>
</gene>
<dbReference type="VEuPathDB" id="FungiDB:DEHA2E14652g"/>
<protein>
    <submittedName>
        <fullName evidence="2">DEHA2E14652p</fullName>
    </submittedName>
</protein>
<keyword evidence="1" id="KW-0472">Membrane</keyword>
<keyword evidence="1" id="KW-0812">Transmembrane</keyword>
<name>B5RU16_DEBHA</name>
<dbReference type="Proteomes" id="UP000000599">
    <property type="component" value="Chromosome E"/>
</dbReference>
<dbReference type="InParanoid" id="B5RU16"/>
<evidence type="ECO:0000256" key="1">
    <source>
        <dbReference type="SAM" id="Phobius"/>
    </source>
</evidence>
<keyword evidence="1" id="KW-1133">Transmembrane helix</keyword>
<reference evidence="2 3" key="1">
    <citation type="journal article" date="2004" name="Nature">
        <title>Genome evolution in yeasts.</title>
        <authorList>
            <consortium name="Genolevures"/>
            <person name="Dujon B."/>
            <person name="Sherman D."/>
            <person name="Fischer G."/>
            <person name="Durrens P."/>
            <person name="Casaregola S."/>
            <person name="Lafontaine I."/>
            <person name="de Montigny J."/>
            <person name="Marck C."/>
            <person name="Neuveglise C."/>
            <person name="Talla E."/>
            <person name="Goffard N."/>
            <person name="Frangeul L."/>
            <person name="Aigle M."/>
            <person name="Anthouard V."/>
            <person name="Babour A."/>
            <person name="Barbe V."/>
            <person name="Barnay S."/>
            <person name="Blanchin S."/>
            <person name="Beckerich J.M."/>
            <person name="Beyne E."/>
            <person name="Bleykasten C."/>
            <person name="Boisrame A."/>
            <person name="Boyer J."/>
            <person name="Cattolico L."/>
            <person name="Confanioleri F."/>
            <person name="de Daruvar A."/>
            <person name="Despons L."/>
            <person name="Fabre E."/>
            <person name="Fairhead C."/>
            <person name="Ferry-Dumazet H."/>
            <person name="Groppi A."/>
            <person name="Hantraye F."/>
            <person name="Hennequin C."/>
            <person name="Jauniaux N."/>
            <person name="Joyet P."/>
            <person name="Kachouri R."/>
            <person name="Kerrest A."/>
            <person name="Koszul R."/>
            <person name="Lemaire M."/>
            <person name="Lesur I."/>
            <person name="Ma L."/>
            <person name="Muller H."/>
            <person name="Nicaud J.M."/>
            <person name="Nikolski M."/>
            <person name="Oztas S."/>
            <person name="Ozier-Kalogeropoulos O."/>
            <person name="Pellenz S."/>
            <person name="Potier S."/>
            <person name="Richard G.F."/>
            <person name="Straub M.L."/>
            <person name="Suleau A."/>
            <person name="Swennene D."/>
            <person name="Tekaia F."/>
            <person name="Wesolowski-Louvel M."/>
            <person name="Westhof E."/>
            <person name="Wirth B."/>
            <person name="Zeniou-Meyer M."/>
            <person name="Zivanovic I."/>
            <person name="Bolotin-Fukuhara M."/>
            <person name="Thierry A."/>
            <person name="Bouchier C."/>
            <person name="Caudron B."/>
            <person name="Scarpelli C."/>
            <person name="Gaillardin C."/>
            <person name="Weissenbach J."/>
            <person name="Wincker P."/>
            <person name="Souciet J.L."/>
        </authorList>
    </citation>
    <scope>NUCLEOTIDE SEQUENCE [LARGE SCALE GENOMIC DNA]</scope>
    <source>
        <strain evidence="3">ATCC 36239 / CBS 767 / BCRC 21394 / JCM 1990 / NBRC 0083 / IGC 2968</strain>
    </source>
</reference>
<feature type="transmembrane region" description="Helical" evidence="1">
    <location>
        <begin position="30"/>
        <end position="51"/>
    </location>
</feature>
<sequence length="82" mass="9355">MISYHLPLGESNLVEIDHIWDKSFYKNADALMANGILDFAVYVAFFFFFFLSRNAKQCSTIKNTTTPYKTNTSIGKRTSESS</sequence>
<keyword evidence="3" id="KW-1185">Reference proteome</keyword>
<proteinExistence type="predicted"/>
<evidence type="ECO:0000313" key="3">
    <source>
        <dbReference type="Proteomes" id="UP000000599"/>
    </source>
</evidence>